<accession>A0A2C9D521</accession>
<name>A0A2C9D521_9HYPH</name>
<reference evidence="2" key="1">
    <citation type="submission" date="2017-09" db="EMBL/GenBank/DDBJ databases">
        <title>Genome sequence of Nannocystis excedens DSM 71.</title>
        <authorList>
            <person name="Blom J."/>
        </authorList>
    </citation>
    <scope>NUCLEOTIDE SEQUENCE [LARGE SCALE GENOMIC DNA]</scope>
    <source>
        <strain evidence="2">type strain: E19</strain>
    </source>
</reference>
<dbReference type="OrthoDB" id="9809136at2"/>
<dbReference type="EMBL" id="LT960614">
    <property type="protein sequence ID" value="SON54861.1"/>
    <property type="molecule type" value="Genomic_DNA"/>
</dbReference>
<evidence type="ECO:0008006" key="3">
    <source>
        <dbReference type="Google" id="ProtNLM"/>
    </source>
</evidence>
<dbReference type="AlphaFoldDB" id="A0A2C9D521"/>
<proteinExistence type="predicted"/>
<keyword evidence="2" id="KW-1185">Reference proteome</keyword>
<dbReference type="RefSeq" id="WP_099555445.1">
    <property type="nucleotide sequence ID" value="NZ_LT960614.1"/>
</dbReference>
<organism evidence="1 2">
    <name type="scientific">Hartmannibacter diazotrophicus</name>
    <dbReference type="NCBI Taxonomy" id="1482074"/>
    <lineage>
        <taxon>Bacteria</taxon>
        <taxon>Pseudomonadati</taxon>
        <taxon>Pseudomonadota</taxon>
        <taxon>Alphaproteobacteria</taxon>
        <taxon>Hyphomicrobiales</taxon>
        <taxon>Pleomorphomonadaceae</taxon>
        <taxon>Hartmannibacter</taxon>
    </lineage>
</organism>
<dbReference type="KEGG" id="hdi:HDIA_1320"/>
<protein>
    <recommendedName>
        <fullName evidence="3">DUF1491 family protein</fullName>
    </recommendedName>
</protein>
<dbReference type="Gene3D" id="3.40.1530.20">
    <property type="entry name" value="Protein of unknown function (DUF1491)"/>
    <property type="match status" value="1"/>
</dbReference>
<evidence type="ECO:0000313" key="1">
    <source>
        <dbReference type="EMBL" id="SON54861.1"/>
    </source>
</evidence>
<sequence>MRVTTDFWVSAYVRRRNDGGRFTAVVRRGSAEAGAVFVKISRLDGTADLFAPLPQAFFGEGETATTGGRIFEQVMVAAPEADVDSRLASERRFDPDCWIVESESRDGGHDLDVRSADDLG</sequence>
<dbReference type="Proteomes" id="UP000223606">
    <property type="component" value="Chromosome 1"/>
</dbReference>
<dbReference type="InterPro" id="IPR009964">
    <property type="entry name" value="DUF1491"/>
</dbReference>
<dbReference type="Pfam" id="PF07372">
    <property type="entry name" value="DUF1491"/>
    <property type="match status" value="1"/>
</dbReference>
<gene>
    <name evidence="1" type="ORF">HDIA_1320</name>
</gene>
<evidence type="ECO:0000313" key="2">
    <source>
        <dbReference type="Proteomes" id="UP000223606"/>
    </source>
</evidence>